<protein>
    <submittedName>
        <fullName evidence="1">Uncharacterized protein</fullName>
    </submittedName>
</protein>
<dbReference type="AlphaFoldDB" id="A0ABD6EWY9"/>
<evidence type="ECO:0000313" key="2">
    <source>
        <dbReference type="Proteomes" id="UP001608902"/>
    </source>
</evidence>
<dbReference type="Gene3D" id="1.25.50.20">
    <property type="match status" value="1"/>
</dbReference>
<dbReference type="Proteomes" id="UP001608902">
    <property type="component" value="Unassembled WGS sequence"/>
</dbReference>
<accession>A0ABD6EWY9</accession>
<proteinExistence type="predicted"/>
<organism evidence="1 2">
    <name type="scientific">Gnathostoma spinigerum</name>
    <dbReference type="NCBI Taxonomy" id="75299"/>
    <lineage>
        <taxon>Eukaryota</taxon>
        <taxon>Metazoa</taxon>
        <taxon>Ecdysozoa</taxon>
        <taxon>Nematoda</taxon>
        <taxon>Chromadorea</taxon>
        <taxon>Rhabditida</taxon>
        <taxon>Spirurina</taxon>
        <taxon>Gnathostomatomorpha</taxon>
        <taxon>Gnathostomatoidea</taxon>
        <taxon>Gnathostomatidae</taxon>
        <taxon>Gnathostoma</taxon>
    </lineage>
</organism>
<gene>
    <name evidence="1" type="ORF">AB6A40_008292</name>
</gene>
<dbReference type="EMBL" id="JBGFUD010007484">
    <property type="protein sequence ID" value="MFH4981583.1"/>
    <property type="molecule type" value="Genomic_DNA"/>
</dbReference>
<sequence>MKEAREMATIMEESFGECLIKTNLSFVIVPGTNIIKASPYFVLIGTENRAYTSAFILWKLIREATALKWFRFRTASQIENMVFDGVIAYLVETFVGELRTNSIEDWASAVLSDQLRNSLPHEVDERISNKERKIEMNGHNDMKFEVSLTGQVIEIITNMIGENGMCRAIYNFLADVRQKREASLLKSLDQVFLQRNVKDWCGGPFNVTEFFIQWVQKKLPKPGLRFTKFLLHVVVDDRNTIPTVLRVNGSEGKQDYPPTPIFVKSLTDGEESRIWQSQECGIFFSTEEYYVMSLISNNDVILYVGSPAVHRLIYEERGPLSYSTLLSNVYSDQITLTPKEQLVFAADRLHVLLSRGPDYEEIIRLLNVFFNKNMEMEMFMLFSPTINRLYKMMAGTYNDKIFIEYATGLLQPQHWLLWWRDCGDPKKNLHRRMLFPLSVRWDFVMARWRAMIFFDEIVSKGNFLNPNNHRLVHLAESVFCAAVIHNVSYFYLFHDRLIKGADDASDSDDLYEEIIRSLGCTDNEEAITRYTNEIVVHIISVHSC</sequence>
<comment type="caution">
    <text evidence="1">The sequence shown here is derived from an EMBL/GenBank/DDBJ whole genome shotgun (WGS) entry which is preliminary data.</text>
</comment>
<keyword evidence="2" id="KW-1185">Reference proteome</keyword>
<reference evidence="1 2" key="1">
    <citation type="submission" date="2024-08" db="EMBL/GenBank/DDBJ databases">
        <title>Gnathostoma spinigerum genome.</title>
        <authorList>
            <person name="Gonzalez-Bertolin B."/>
            <person name="Monzon S."/>
            <person name="Zaballos A."/>
            <person name="Jimenez P."/>
            <person name="Dekumyoy P."/>
            <person name="Varona S."/>
            <person name="Cuesta I."/>
            <person name="Sumanam S."/>
            <person name="Adisakwattana P."/>
            <person name="Gasser R.B."/>
            <person name="Hernandez-Gonzalez A."/>
            <person name="Young N.D."/>
            <person name="Perteguer M.J."/>
        </authorList>
    </citation>
    <scope>NUCLEOTIDE SEQUENCE [LARGE SCALE GENOMIC DNA]</scope>
    <source>
        <strain evidence="1">AL3</strain>
        <tissue evidence="1">Liver</tissue>
    </source>
</reference>
<name>A0ABD6EWY9_9BILA</name>
<evidence type="ECO:0000313" key="1">
    <source>
        <dbReference type="EMBL" id="MFH4981583.1"/>
    </source>
</evidence>